<evidence type="ECO:0000256" key="4">
    <source>
        <dbReference type="ARBA" id="ARBA00023128"/>
    </source>
</evidence>
<dbReference type="Pfam" id="PF14881">
    <property type="entry name" value="Tubulin_3"/>
    <property type="match status" value="1"/>
</dbReference>
<keyword evidence="8" id="KW-1185">Reference proteome</keyword>
<comment type="function">
    <text evidence="1">Involved in the partitioning of the mitochondrial organelle and mitochondrial DNA (mtDNA) inheritance.</text>
</comment>
<dbReference type="GO" id="GO:0007005">
    <property type="term" value="P:mitochondrion organization"/>
    <property type="evidence" value="ECO:0007669"/>
    <property type="project" value="InterPro"/>
</dbReference>
<reference evidence="8" key="2">
    <citation type="submission" date="2015-01" db="EMBL/GenBank/DDBJ databases">
        <title>Evolutionary Origins and Diversification of the Mycorrhizal Mutualists.</title>
        <authorList>
            <consortium name="DOE Joint Genome Institute"/>
            <consortium name="Mycorrhizal Genomics Consortium"/>
            <person name="Kohler A."/>
            <person name="Kuo A."/>
            <person name="Nagy L.G."/>
            <person name="Floudas D."/>
            <person name="Copeland A."/>
            <person name="Barry K.W."/>
            <person name="Cichocki N."/>
            <person name="Veneault-Fourrey C."/>
            <person name="LaButti K."/>
            <person name="Lindquist E.A."/>
            <person name="Lipzen A."/>
            <person name="Lundell T."/>
            <person name="Morin E."/>
            <person name="Murat C."/>
            <person name="Riley R."/>
            <person name="Ohm R."/>
            <person name="Sun H."/>
            <person name="Tunlid A."/>
            <person name="Henrissat B."/>
            <person name="Grigoriev I.V."/>
            <person name="Hibbett D.S."/>
            <person name="Martin F."/>
        </authorList>
    </citation>
    <scope>NUCLEOTIDE SEQUENCE [LARGE SCALE GENOMIC DNA]</scope>
    <source>
        <strain evidence="8">Marx 270</strain>
    </source>
</reference>
<evidence type="ECO:0000259" key="5">
    <source>
        <dbReference type="Pfam" id="PF10644"/>
    </source>
</evidence>
<keyword evidence="4" id="KW-0496">Mitochondrion</keyword>
<dbReference type="PANTHER" id="PTHR13391">
    <property type="entry name" value="MITOCHONDRIAL DISTRIBUTION REGULATOR MISATO"/>
    <property type="match status" value="1"/>
</dbReference>
<dbReference type="InterPro" id="IPR036525">
    <property type="entry name" value="Tubulin/FtsZ_GTPase_sf"/>
</dbReference>
<dbReference type="InterPro" id="IPR019605">
    <property type="entry name" value="Misato_II_tubulin-like"/>
</dbReference>
<organism evidence="7 8">
    <name type="scientific">Pisolithus tinctorius Marx 270</name>
    <dbReference type="NCBI Taxonomy" id="870435"/>
    <lineage>
        <taxon>Eukaryota</taxon>
        <taxon>Fungi</taxon>
        <taxon>Dikarya</taxon>
        <taxon>Basidiomycota</taxon>
        <taxon>Agaricomycotina</taxon>
        <taxon>Agaricomycetes</taxon>
        <taxon>Agaricomycetidae</taxon>
        <taxon>Boletales</taxon>
        <taxon>Sclerodermatineae</taxon>
        <taxon>Pisolithaceae</taxon>
        <taxon>Pisolithus</taxon>
    </lineage>
</organism>
<dbReference type="EMBL" id="KN831961">
    <property type="protein sequence ID" value="KIO06946.1"/>
    <property type="molecule type" value="Genomic_DNA"/>
</dbReference>
<dbReference type="FunCoup" id="A0A0C3PFA6">
    <property type="interactions" value="215"/>
</dbReference>
<comment type="similarity">
    <text evidence="3">Belongs to the misato family.</text>
</comment>
<dbReference type="AlphaFoldDB" id="A0A0C3PFA6"/>
<dbReference type="GO" id="GO:0005739">
    <property type="term" value="C:mitochondrion"/>
    <property type="evidence" value="ECO:0007669"/>
    <property type="project" value="UniProtKB-SubCell"/>
</dbReference>
<dbReference type="InterPro" id="IPR049942">
    <property type="entry name" value="DML1/Misato"/>
</dbReference>
<comment type="subcellular location">
    <subcellularLocation>
        <location evidence="2">Mitochondrion</location>
    </subcellularLocation>
</comment>
<gene>
    <name evidence="7" type="ORF">M404DRAFT_421130</name>
</gene>
<dbReference type="InterPro" id="IPR013838">
    <property type="entry name" value="Beta-tubulin_BS"/>
</dbReference>
<dbReference type="InterPro" id="IPR029209">
    <property type="entry name" value="DML1/Misato_tubulin"/>
</dbReference>
<evidence type="ECO:0000256" key="3">
    <source>
        <dbReference type="ARBA" id="ARBA00008507"/>
    </source>
</evidence>
<dbReference type="InParanoid" id="A0A0C3PFA6"/>
<evidence type="ECO:0000313" key="8">
    <source>
        <dbReference type="Proteomes" id="UP000054217"/>
    </source>
</evidence>
<protein>
    <recommendedName>
        <fullName evidence="9">Tubulin nucleotide-binding domain-like protein</fullName>
    </recommendedName>
</protein>
<name>A0A0C3PFA6_PISTI</name>
<feature type="domain" description="DML1/Misato tubulin" evidence="6">
    <location>
        <begin position="127"/>
        <end position="309"/>
    </location>
</feature>
<evidence type="ECO:0000256" key="2">
    <source>
        <dbReference type="ARBA" id="ARBA00004173"/>
    </source>
</evidence>
<dbReference type="Proteomes" id="UP000054217">
    <property type="component" value="Unassembled WGS sequence"/>
</dbReference>
<dbReference type="SUPFAM" id="SSF52490">
    <property type="entry name" value="Tubulin nucleotide-binding domain-like"/>
    <property type="match status" value="1"/>
</dbReference>
<dbReference type="PANTHER" id="PTHR13391:SF0">
    <property type="entry name" value="PROTEIN MISATO HOMOLOG 1"/>
    <property type="match status" value="1"/>
</dbReference>
<evidence type="ECO:0000256" key="1">
    <source>
        <dbReference type="ARBA" id="ARBA00003757"/>
    </source>
</evidence>
<reference evidence="7 8" key="1">
    <citation type="submission" date="2014-04" db="EMBL/GenBank/DDBJ databases">
        <authorList>
            <consortium name="DOE Joint Genome Institute"/>
            <person name="Kuo A."/>
            <person name="Kohler A."/>
            <person name="Costa M.D."/>
            <person name="Nagy L.G."/>
            <person name="Floudas D."/>
            <person name="Copeland A."/>
            <person name="Barry K.W."/>
            <person name="Cichocki N."/>
            <person name="Veneault-Fourrey C."/>
            <person name="LaButti K."/>
            <person name="Lindquist E.A."/>
            <person name="Lipzen A."/>
            <person name="Lundell T."/>
            <person name="Morin E."/>
            <person name="Murat C."/>
            <person name="Sun H."/>
            <person name="Tunlid A."/>
            <person name="Henrissat B."/>
            <person name="Grigoriev I.V."/>
            <person name="Hibbett D.S."/>
            <person name="Martin F."/>
            <person name="Nordberg H.P."/>
            <person name="Cantor M.N."/>
            <person name="Hua S.X."/>
        </authorList>
    </citation>
    <scope>NUCLEOTIDE SEQUENCE [LARGE SCALE GENOMIC DNA]</scope>
    <source>
        <strain evidence="7 8">Marx 270</strain>
    </source>
</reference>
<dbReference type="HOGENOM" id="CLU_022511_2_0_1"/>
<proteinExistence type="inferred from homology"/>
<evidence type="ECO:0008006" key="9">
    <source>
        <dbReference type="Google" id="ProtNLM"/>
    </source>
</evidence>
<dbReference type="OrthoDB" id="271881at2759"/>
<dbReference type="PROSITE" id="PS00228">
    <property type="entry name" value="TUBULIN_B_AUTOREG"/>
    <property type="match status" value="1"/>
</dbReference>
<feature type="domain" description="Misato Segment II tubulin-like" evidence="5">
    <location>
        <begin position="2"/>
        <end position="110"/>
    </location>
</feature>
<accession>A0A0C3PFA6</accession>
<dbReference type="Pfam" id="PF10644">
    <property type="entry name" value="Misat_Tub_SegII"/>
    <property type="match status" value="1"/>
</dbReference>
<dbReference type="STRING" id="870435.A0A0C3PFA6"/>
<sequence length="499" mass="56745">MREILYIQAGSLSNYTGTHFWNTQESYFAYDEDDVSLADHSISFREGRDPHNYPTLCPRLLVFDHKSNFGSLAKDRSTEEDVSSVSTWPGKVLRHEKERVPQSEYQAFLEAENEPNVMELDKNPPETKVRFWSDYSRVFFDPKSIQPVPDTQENTEGDWTASQEIFRQYDKDVELMEGPVRLAIEECDNFQGIQMMHDTATFGGFSHAMLKSFREEHRKTSIMTFALLSDVMPNMAEIGYVPHTRGIINDSLCLQSLHELCDLTVPVLAPRYWRRPTGTPAFYTDAKNIHQLSAVLSAIAESATLPLRLRGGLDDLDSYIGHLKWRRSLPFAHLSGNLLPGGRVSRANVDDVVQLSSHSEERCTPDARRDVSRGFAEEDLNVYKSWTEMSELRHPLLLSHHAPSYPIQTSFPDIFPGSRPKSIKLFSSMTTSPSTAAPLSQYATFVQDAVRRRDATLTAMDLEDDDVKELANVLWEIVDSYDVNSKEEDNGMELGEDEE</sequence>
<evidence type="ECO:0000313" key="7">
    <source>
        <dbReference type="EMBL" id="KIO06946.1"/>
    </source>
</evidence>
<dbReference type="Gene3D" id="3.40.50.1440">
    <property type="entry name" value="Tubulin/FtsZ, GTPase domain"/>
    <property type="match status" value="1"/>
</dbReference>
<evidence type="ECO:0000259" key="6">
    <source>
        <dbReference type="Pfam" id="PF14881"/>
    </source>
</evidence>